<dbReference type="EMBL" id="JBHTBY010000009">
    <property type="protein sequence ID" value="MFC7321460.1"/>
    <property type="molecule type" value="Genomic_DNA"/>
</dbReference>
<keyword evidence="1" id="KW-0472">Membrane</keyword>
<proteinExistence type="predicted"/>
<keyword evidence="1" id="KW-0812">Transmembrane</keyword>
<comment type="caution">
    <text evidence="2">The sequence shown here is derived from an EMBL/GenBank/DDBJ whole genome shotgun (WGS) entry which is preliminary data.</text>
</comment>
<feature type="transmembrane region" description="Helical" evidence="1">
    <location>
        <begin position="20"/>
        <end position="42"/>
    </location>
</feature>
<accession>A0ABW2K5R7</accession>
<gene>
    <name evidence="2" type="ORF">ACFQMN_11250</name>
</gene>
<reference evidence="3" key="1">
    <citation type="journal article" date="2019" name="Int. J. Syst. Evol. Microbiol.">
        <title>The Global Catalogue of Microorganisms (GCM) 10K type strain sequencing project: providing services to taxonomists for standard genome sequencing and annotation.</title>
        <authorList>
            <consortium name="The Broad Institute Genomics Platform"/>
            <consortium name="The Broad Institute Genome Sequencing Center for Infectious Disease"/>
            <person name="Wu L."/>
            <person name="Ma J."/>
        </authorList>
    </citation>
    <scope>NUCLEOTIDE SEQUENCE [LARGE SCALE GENOMIC DNA]</scope>
    <source>
        <strain evidence="3">CCUG 73951</strain>
    </source>
</reference>
<dbReference type="RefSeq" id="WP_289216716.1">
    <property type="nucleotide sequence ID" value="NZ_JAPVRC010000007.1"/>
</dbReference>
<keyword evidence="1" id="KW-1133">Transmembrane helix</keyword>
<evidence type="ECO:0000313" key="2">
    <source>
        <dbReference type="EMBL" id="MFC7321460.1"/>
    </source>
</evidence>
<dbReference type="Proteomes" id="UP001596494">
    <property type="component" value="Unassembled WGS sequence"/>
</dbReference>
<evidence type="ECO:0000313" key="3">
    <source>
        <dbReference type="Proteomes" id="UP001596494"/>
    </source>
</evidence>
<evidence type="ECO:0000256" key="1">
    <source>
        <dbReference type="SAM" id="Phobius"/>
    </source>
</evidence>
<organism evidence="2 3">
    <name type="scientific">Halobacillus campisalis</name>
    <dbReference type="NCBI Taxonomy" id="435909"/>
    <lineage>
        <taxon>Bacteria</taxon>
        <taxon>Bacillati</taxon>
        <taxon>Bacillota</taxon>
        <taxon>Bacilli</taxon>
        <taxon>Bacillales</taxon>
        <taxon>Bacillaceae</taxon>
        <taxon>Halobacillus</taxon>
    </lineage>
</organism>
<sequence>MSSNHALIIGGTGTLSDVSLWLVYQGYVVSAIMRWSNFLIIVKRHTKKRKAV</sequence>
<protein>
    <submittedName>
        <fullName evidence="2">Uncharacterized protein</fullName>
    </submittedName>
</protein>
<name>A0ABW2K5R7_9BACI</name>
<keyword evidence="3" id="KW-1185">Reference proteome</keyword>